<dbReference type="OrthoDB" id="9006902at2"/>
<dbReference type="STRING" id="266265.Bxe_B0667"/>
<keyword evidence="2" id="KW-1185">Reference proteome</keyword>
<dbReference type="EMBL" id="CP000271">
    <property type="protein sequence ID" value="ABE35286.1"/>
    <property type="molecule type" value="Genomic_DNA"/>
</dbReference>
<evidence type="ECO:0000313" key="1">
    <source>
        <dbReference type="EMBL" id="ABE35286.1"/>
    </source>
</evidence>
<dbReference type="InterPro" id="IPR010862">
    <property type="entry name" value="DUF1493"/>
</dbReference>
<gene>
    <name evidence="1" type="ORF">Bxe_B0667</name>
</gene>
<protein>
    <submittedName>
        <fullName evidence="1">Uncharacterized protein</fullName>
    </submittedName>
</protein>
<dbReference type="RefSeq" id="WP_011492578.1">
    <property type="nucleotide sequence ID" value="NC_007952.1"/>
</dbReference>
<dbReference type="Pfam" id="PF07377">
    <property type="entry name" value="DUF1493"/>
    <property type="match status" value="1"/>
</dbReference>
<dbReference type="KEGG" id="bxe:Bxe_B0667"/>
<dbReference type="DNASU" id="4008844"/>
<organism evidence="1 2">
    <name type="scientific">Paraburkholderia xenovorans (strain LB400)</name>
    <dbReference type="NCBI Taxonomy" id="266265"/>
    <lineage>
        <taxon>Bacteria</taxon>
        <taxon>Pseudomonadati</taxon>
        <taxon>Pseudomonadota</taxon>
        <taxon>Betaproteobacteria</taxon>
        <taxon>Burkholderiales</taxon>
        <taxon>Burkholderiaceae</taxon>
        <taxon>Paraburkholderia</taxon>
    </lineage>
</organism>
<reference evidence="1 2" key="1">
    <citation type="journal article" date="2006" name="Proc. Natl. Acad. Sci. U.S.A.">
        <title>Burkholderia xenovorans LB400 harbors a multi-replicon, 9.73-Mbp genome shaped for versatility.</title>
        <authorList>
            <person name="Chain P.S."/>
            <person name="Denef V.J."/>
            <person name="Konstantinidis K.T."/>
            <person name="Vergez L.M."/>
            <person name="Agullo L."/>
            <person name="Reyes V.L."/>
            <person name="Hauser L."/>
            <person name="Cordova M."/>
            <person name="Gomez L."/>
            <person name="Gonzalez M."/>
            <person name="Land M."/>
            <person name="Lao V."/>
            <person name="Larimer F."/>
            <person name="LiPuma J.J."/>
            <person name="Mahenthiralingam E."/>
            <person name="Malfatti S.A."/>
            <person name="Marx C.J."/>
            <person name="Parnell J.J."/>
            <person name="Ramette A."/>
            <person name="Richardson P."/>
            <person name="Seeger M."/>
            <person name="Smith D."/>
            <person name="Spilker T."/>
            <person name="Sul W.J."/>
            <person name="Tsoi T.V."/>
            <person name="Ulrich L.E."/>
            <person name="Zhulin I.B."/>
            <person name="Tiedje J.M."/>
        </authorList>
    </citation>
    <scope>NUCLEOTIDE SEQUENCE [LARGE SCALE GENOMIC DNA]</scope>
    <source>
        <strain evidence="1 2">LB400</strain>
    </source>
</reference>
<dbReference type="AlphaFoldDB" id="Q13KV3"/>
<accession>Q13KV3</accession>
<proteinExistence type="predicted"/>
<name>Q13KV3_PARXL</name>
<sequence>MTLQPALSAELVEFIREQLALKPDQQVSPSDSLEEKFGLTGDDADDFMGDFGKRFHVAGGDFDFNRYFVTEGFPGPFFIVSYLCSKKKRRRLEREPLTVAMLQHAINLGVWDSQRLMESANPGPTD</sequence>
<dbReference type="KEGG" id="bxb:DR64_5998"/>
<dbReference type="eggNOG" id="ENOG5033NKA">
    <property type="taxonomic scope" value="Bacteria"/>
</dbReference>
<dbReference type="Proteomes" id="UP000001817">
    <property type="component" value="Chromosome 2"/>
</dbReference>
<evidence type="ECO:0000313" key="2">
    <source>
        <dbReference type="Proteomes" id="UP000001817"/>
    </source>
</evidence>